<dbReference type="PANTHER" id="PTHR31595:SF57">
    <property type="entry name" value="OS04G0481900 PROTEIN"/>
    <property type="match status" value="1"/>
</dbReference>
<dbReference type="InterPro" id="IPR032805">
    <property type="entry name" value="Wax_synthase_dom"/>
</dbReference>
<name>A0A4R3KU96_9SPHI</name>
<dbReference type="Proteomes" id="UP000295807">
    <property type="component" value="Unassembled WGS sequence"/>
</dbReference>
<dbReference type="PANTHER" id="PTHR31595">
    <property type="entry name" value="LONG-CHAIN-ALCOHOL O-FATTY-ACYLTRANSFERASE 3-RELATED"/>
    <property type="match status" value="1"/>
</dbReference>
<dbReference type="RefSeq" id="WP_132128064.1">
    <property type="nucleotide sequence ID" value="NZ_CP042432.1"/>
</dbReference>
<feature type="transmembrane region" description="Helical" evidence="7">
    <location>
        <begin position="252"/>
        <end position="268"/>
    </location>
</feature>
<comment type="caution">
    <text evidence="9">The sequence shown here is derived from an EMBL/GenBank/DDBJ whole genome shotgun (WGS) entry which is preliminary data.</text>
</comment>
<dbReference type="OrthoDB" id="2677128at2"/>
<feature type="transmembrane region" description="Helical" evidence="7">
    <location>
        <begin position="56"/>
        <end position="74"/>
    </location>
</feature>
<evidence type="ECO:0000313" key="10">
    <source>
        <dbReference type="Proteomes" id="UP000295807"/>
    </source>
</evidence>
<keyword evidence="5 7" id="KW-1133">Transmembrane helix</keyword>
<evidence type="ECO:0000256" key="7">
    <source>
        <dbReference type="SAM" id="Phobius"/>
    </source>
</evidence>
<dbReference type="Pfam" id="PF13813">
    <property type="entry name" value="MBOAT_2"/>
    <property type="match status" value="1"/>
</dbReference>
<proteinExistence type="predicted"/>
<dbReference type="AlphaFoldDB" id="A0A4R3KU96"/>
<comment type="subcellular location">
    <subcellularLocation>
        <location evidence="1">Membrane</location>
        <topology evidence="1">Multi-pass membrane protein</topology>
    </subcellularLocation>
</comment>
<evidence type="ECO:0000256" key="6">
    <source>
        <dbReference type="ARBA" id="ARBA00023136"/>
    </source>
</evidence>
<evidence type="ECO:0000256" key="4">
    <source>
        <dbReference type="ARBA" id="ARBA00022692"/>
    </source>
</evidence>
<feature type="transmembrane region" description="Helical" evidence="7">
    <location>
        <begin position="227"/>
        <end position="246"/>
    </location>
</feature>
<dbReference type="GO" id="GO:0006629">
    <property type="term" value="P:lipid metabolic process"/>
    <property type="evidence" value="ECO:0007669"/>
    <property type="project" value="InterPro"/>
</dbReference>
<dbReference type="GO" id="GO:0016020">
    <property type="term" value="C:membrane"/>
    <property type="evidence" value="ECO:0007669"/>
    <property type="project" value="UniProtKB-SubCell"/>
</dbReference>
<dbReference type="InterPro" id="IPR044851">
    <property type="entry name" value="Wax_synthase"/>
</dbReference>
<organism evidence="9 10">
    <name type="scientific">Anseongella ginsenosidimutans</name>
    <dbReference type="NCBI Taxonomy" id="496056"/>
    <lineage>
        <taxon>Bacteria</taxon>
        <taxon>Pseudomonadati</taxon>
        <taxon>Bacteroidota</taxon>
        <taxon>Sphingobacteriia</taxon>
        <taxon>Sphingobacteriales</taxon>
        <taxon>Sphingobacteriaceae</taxon>
        <taxon>Anseongella</taxon>
    </lineage>
</organism>
<keyword evidence="10" id="KW-1185">Reference proteome</keyword>
<dbReference type="GO" id="GO:0008374">
    <property type="term" value="F:O-acyltransferase activity"/>
    <property type="evidence" value="ECO:0007669"/>
    <property type="project" value="InterPro"/>
</dbReference>
<evidence type="ECO:0000256" key="2">
    <source>
        <dbReference type="ARBA" id="ARBA00005179"/>
    </source>
</evidence>
<feature type="transmembrane region" description="Helical" evidence="7">
    <location>
        <begin position="30"/>
        <end position="50"/>
    </location>
</feature>
<keyword evidence="3 9" id="KW-0808">Transferase</keyword>
<gene>
    <name evidence="9" type="ORF">EDD80_102148</name>
</gene>
<feature type="transmembrane region" description="Helical" evidence="7">
    <location>
        <begin position="119"/>
        <end position="137"/>
    </location>
</feature>
<sequence>MDKFLSISAGYLCFQLLSGYWITKITSVRTARLLAWIHALTAVLAGHWLTLECSPFVRMTVIIVFLFVAMKIVVCSDYYPGRSKLGPIQWGCFALAWPGMRPSLFEEIPFRPVTGGGRLAFQGFLAMIIGCGLLWLASTVSGTGSGSYWIKFILSLTGLSLMFHFGLLRIIAGCWRFAGLNVKQLFNKPFRAETLGEFWNSRWNIAFTEMTALSIYRPIRKMQDKPAGIVGAFLASGIFHEIAISLPVMKGFGLPLIYFAIQGVMVIIQERAIKNSKWFFKT</sequence>
<comment type="pathway">
    <text evidence="2">Secondary metabolite biosynthesis.</text>
</comment>
<feature type="domain" description="Wax synthase" evidence="8">
    <location>
        <begin position="183"/>
        <end position="243"/>
    </location>
</feature>
<protein>
    <submittedName>
        <fullName evidence="9">Membrane bound O-acyltransferase family protein</fullName>
    </submittedName>
</protein>
<keyword evidence="9" id="KW-0012">Acyltransferase</keyword>
<evidence type="ECO:0000259" key="8">
    <source>
        <dbReference type="Pfam" id="PF13813"/>
    </source>
</evidence>
<evidence type="ECO:0000313" key="9">
    <source>
        <dbReference type="EMBL" id="TCS88957.1"/>
    </source>
</evidence>
<reference evidence="9 10" key="1">
    <citation type="submission" date="2019-03" db="EMBL/GenBank/DDBJ databases">
        <title>Genomic Encyclopedia of Type Strains, Phase IV (KMG-IV): sequencing the most valuable type-strain genomes for metagenomic binning, comparative biology and taxonomic classification.</title>
        <authorList>
            <person name="Goeker M."/>
        </authorList>
    </citation>
    <scope>NUCLEOTIDE SEQUENCE [LARGE SCALE GENOMIC DNA]</scope>
    <source>
        <strain evidence="9 10">DSM 21100</strain>
    </source>
</reference>
<accession>A0A4R3KU96</accession>
<keyword evidence="6 7" id="KW-0472">Membrane</keyword>
<evidence type="ECO:0000256" key="5">
    <source>
        <dbReference type="ARBA" id="ARBA00022989"/>
    </source>
</evidence>
<keyword evidence="4 7" id="KW-0812">Transmembrane</keyword>
<evidence type="ECO:0000256" key="1">
    <source>
        <dbReference type="ARBA" id="ARBA00004141"/>
    </source>
</evidence>
<dbReference type="EMBL" id="SMAD01000002">
    <property type="protein sequence ID" value="TCS88957.1"/>
    <property type="molecule type" value="Genomic_DNA"/>
</dbReference>
<feature type="transmembrane region" description="Helical" evidence="7">
    <location>
        <begin position="6"/>
        <end position="23"/>
    </location>
</feature>
<feature type="transmembrane region" description="Helical" evidence="7">
    <location>
        <begin position="149"/>
        <end position="168"/>
    </location>
</feature>
<evidence type="ECO:0000256" key="3">
    <source>
        <dbReference type="ARBA" id="ARBA00022679"/>
    </source>
</evidence>